<sequence>MKTILSLTYLALALLARADQIIIELSESKLKRTMAIEHNVGASAQYSSSISDQSLMTELKCVKLDPVVIEVKQVLTTGGEKLEISTNPGKGGQLAMLVIDFDKMKFFSEVQTLTAKVVNNDGSDKTAERPAPQLLEMAELDRIVDLFELQLLASAANQEVDSHQILRQMKRCAASDLITQNEAIKAQVDEMIRLFEDIVQHPDNPEARKRVTTLLKIEPDSLNGQSSAMNLGLAIQLYLSHQRANNRRLALEAFQN</sequence>
<evidence type="ECO:0000313" key="2">
    <source>
        <dbReference type="EMBL" id="GAA5497608.1"/>
    </source>
</evidence>
<evidence type="ECO:0000256" key="1">
    <source>
        <dbReference type="SAM" id="SignalP"/>
    </source>
</evidence>
<protein>
    <recommendedName>
        <fullName evidence="4">Tetratricopeptide repeat protein</fullName>
    </recommendedName>
</protein>
<dbReference type="Proteomes" id="UP001424741">
    <property type="component" value="Unassembled WGS sequence"/>
</dbReference>
<keyword evidence="1" id="KW-0732">Signal</keyword>
<name>A0ABP9V4W4_9BACT</name>
<evidence type="ECO:0000313" key="3">
    <source>
        <dbReference type="Proteomes" id="UP001424741"/>
    </source>
</evidence>
<proteinExistence type="predicted"/>
<feature type="signal peptide" evidence="1">
    <location>
        <begin position="1"/>
        <end position="18"/>
    </location>
</feature>
<dbReference type="EMBL" id="BAABRL010000019">
    <property type="protein sequence ID" value="GAA5497608.1"/>
    <property type="molecule type" value="Genomic_DNA"/>
</dbReference>
<accession>A0ABP9V4W4</accession>
<reference evidence="2 3" key="1">
    <citation type="submission" date="2024-02" db="EMBL/GenBank/DDBJ databases">
        <title>Rubritalea halochordaticola NBRC 107102.</title>
        <authorList>
            <person name="Ichikawa N."/>
            <person name="Katano-Makiyama Y."/>
            <person name="Hidaka K."/>
        </authorList>
    </citation>
    <scope>NUCLEOTIDE SEQUENCE [LARGE SCALE GENOMIC DNA]</scope>
    <source>
        <strain evidence="2 3">NBRC 107102</strain>
    </source>
</reference>
<dbReference type="RefSeq" id="WP_346190085.1">
    <property type="nucleotide sequence ID" value="NZ_BAABRL010000019.1"/>
</dbReference>
<gene>
    <name evidence="2" type="ORF">Rhal01_03804</name>
</gene>
<organism evidence="2 3">
    <name type="scientific">Rubritalea halochordaticola</name>
    <dbReference type="NCBI Taxonomy" id="714537"/>
    <lineage>
        <taxon>Bacteria</taxon>
        <taxon>Pseudomonadati</taxon>
        <taxon>Verrucomicrobiota</taxon>
        <taxon>Verrucomicrobiia</taxon>
        <taxon>Verrucomicrobiales</taxon>
        <taxon>Rubritaleaceae</taxon>
        <taxon>Rubritalea</taxon>
    </lineage>
</organism>
<feature type="chain" id="PRO_5045353448" description="Tetratricopeptide repeat protein" evidence="1">
    <location>
        <begin position="19"/>
        <end position="256"/>
    </location>
</feature>
<keyword evidence="3" id="KW-1185">Reference proteome</keyword>
<evidence type="ECO:0008006" key="4">
    <source>
        <dbReference type="Google" id="ProtNLM"/>
    </source>
</evidence>
<comment type="caution">
    <text evidence="2">The sequence shown here is derived from an EMBL/GenBank/DDBJ whole genome shotgun (WGS) entry which is preliminary data.</text>
</comment>